<feature type="transmembrane region" description="Helical" evidence="1">
    <location>
        <begin position="27"/>
        <end position="45"/>
    </location>
</feature>
<evidence type="ECO:0000256" key="1">
    <source>
        <dbReference type="SAM" id="Phobius"/>
    </source>
</evidence>
<evidence type="ECO:0000313" key="2">
    <source>
        <dbReference type="EMBL" id="PFG38221.1"/>
    </source>
</evidence>
<evidence type="ECO:0000313" key="3">
    <source>
        <dbReference type="Proteomes" id="UP000222106"/>
    </source>
</evidence>
<dbReference type="Proteomes" id="UP000222106">
    <property type="component" value="Unassembled WGS sequence"/>
</dbReference>
<dbReference type="AlphaFoldDB" id="A0A2A9EI76"/>
<comment type="caution">
    <text evidence="2">The sequence shown here is derived from an EMBL/GenBank/DDBJ whole genome shotgun (WGS) entry which is preliminary data.</text>
</comment>
<keyword evidence="1" id="KW-1133">Transmembrane helix</keyword>
<feature type="transmembrane region" description="Helical" evidence="1">
    <location>
        <begin position="74"/>
        <end position="94"/>
    </location>
</feature>
<keyword evidence="1" id="KW-0812">Transmembrane</keyword>
<keyword evidence="1" id="KW-0472">Membrane</keyword>
<dbReference type="EMBL" id="PDJI01000004">
    <property type="protein sequence ID" value="PFG38221.1"/>
    <property type="molecule type" value="Genomic_DNA"/>
</dbReference>
<name>A0A2A9EI76_9MICO</name>
<accession>A0A2A9EI76</accession>
<proteinExistence type="predicted"/>
<protein>
    <submittedName>
        <fullName evidence="2">Uncharacterized protein</fullName>
    </submittedName>
</protein>
<reference evidence="2 3" key="1">
    <citation type="submission" date="2017-10" db="EMBL/GenBank/DDBJ databases">
        <title>Sequencing the genomes of 1000 actinobacteria strains.</title>
        <authorList>
            <person name="Klenk H.-P."/>
        </authorList>
    </citation>
    <scope>NUCLEOTIDE SEQUENCE [LARGE SCALE GENOMIC DNA]</scope>
    <source>
        <strain evidence="2 3">DSM 21838</strain>
    </source>
</reference>
<sequence>MFLVAGAVLGAASFLSAEEQSLGQLLVSAIPFTLMSLTLVMYVFYKNRTFGGALVHPRRRSEARRLSGQQKQGIGIALVSAVAGGVATGVFELWGGS</sequence>
<keyword evidence="3" id="KW-1185">Reference proteome</keyword>
<gene>
    <name evidence="2" type="ORF">ATJ97_0693</name>
</gene>
<organism evidence="2 3">
    <name type="scientific">Georgenia soli</name>
    <dbReference type="NCBI Taxonomy" id="638953"/>
    <lineage>
        <taxon>Bacteria</taxon>
        <taxon>Bacillati</taxon>
        <taxon>Actinomycetota</taxon>
        <taxon>Actinomycetes</taxon>
        <taxon>Micrococcales</taxon>
        <taxon>Bogoriellaceae</taxon>
        <taxon>Georgenia</taxon>
    </lineage>
</organism>